<dbReference type="CDD" id="cd02440">
    <property type="entry name" value="AdoMet_MTases"/>
    <property type="match status" value="1"/>
</dbReference>
<sequence length="300" mass="31166">MANPAGTNTAGTNTAGTAEIVNVHQSEAWNGYEGEHWAAHHDRYNAINSGFNEALLDAAGIGTASRVLDIGCGAGQTTRLAARRAHEGTALGVDLSAPMLGRARAVAAEEGVGNVRFEQGDVQVFPFGEGTFDAAISRFAVMFFADPVAAFAHVARALRPGGRLAFVSMPDLGGTDLGTVMAAAAPHLPGWQAASAPDSGEPGAHGSGPLSLSDPGHVRSVLGAAGFRDISVRRIEAEEIWGSDAADAAEFFTGWGPVRFHLEGADPEPLRTALTAAFRRFERAGAVRLDGAAWLTEAVR</sequence>
<proteinExistence type="predicted"/>
<evidence type="ECO:0000256" key="2">
    <source>
        <dbReference type="ARBA" id="ARBA00022679"/>
    </source>
</evidence>
<reference evidence="6 7" key="1">
    <citation type="submission" date="2020-08" db="EMBL/GenBank/DDBJ databases">
        <title>Genemic of Streptomyces polyaspartic.</title>
        <authorList>
            <person name="Liu W."/>
        </authorList>
    </citation>
    <scope>NUCLEOTIDE SEQUENCE [LARGE SCALE GENOMIC DNA]</scope>
    <source>
        <strain evidence="6 7">TRM66268-LWL</strain>
    </source>
</reference>
<dbReference type="PANTHER" id="PTHR43464:SF19">
    <property type="entry name" value="UBIQUINONE BIOSYNTHESIS O-METHYLTRANSFERASE, MITOCHONDRIAL"/>
    <property type="match status" value="1"/>
</dbReference>
<dbReference type="SUPFAM" id="SSF53335">
    <property type="entry name" value="S-adenosyl-L-methionine-dependent methyltransferases"/>
    <property type="match status" value="1"/>
</dbReference>
<organism evidence="6 7">
    <name type="scientific">Streptomyces polyasparticus</name>
    <dbReference type="NCBI Taxonomy" id="2767826"/>
    <lineage>
        <taxon>Bacteria</taxon>
        <taxon>Bacillati</taxon>
        <taxon>Actinomycetota</taxon>
        <taxon>Actinomycetes</taxon>
        <taxon>Kitasatosporales</taxon>
        <taxon>Streptomycetaceae</taxon>
        <taxon>Streptomyces</taxon>
    </lineage>
</organism>
<feature type="region of interest" description="Disordered" evidence="4">
    <location>
        <begin position="191"/>
        <end position="211"/>
    </location>
</feature>
<keyword evidence="7" id="KW-1185">Reference proteome</keyword>
<dbReference type="GO" id="GO:0032259">
    <property type="term" value="P:methylation"/>
    <property type="evidence" value="ECO:0007669"/>
    <property type="project" value="UniProtKB-KW"/>
</dbReference>
<evidence type="ECO:0000313" key="6">
    <source>
        <dbReference type="EMBL" id="MBC9712489.1"/>
    </source>
</evidence>
<keyword evidence="2" id="KW-0808">Transferase</keyword>
<dbReference type="Pfam" id="PF13649">
    <property type="entry name" value="Methyltransf_25"/>
    <property type="match status" value="1"/>
</dbReference>
<evidence type="ECO:0000256" key="3">
    <source>
        <dbReference type="ARBA" id="ARBA00022691"/>
    </source>
</evidence>
<protein>
    <submittedName>
        <fullName evidence="6">Methyltransferase domain-containing protein</fullName>
    </submittedName>
</protein>
<evidence type="ECO:0000313" key="7">
    <source>
        <dbReference type="Proteomes" id="UP000642284"/>
    </source>
</evidence>
<comment type="caution">
    <text evidence="6">The sequence shown here is derived from an EMBL/GenBank/DDBJ whole genome shotgun (WGS) entry which is preliminary data.</text>
</comment>
<keyword evidence="3" id="KW-0949">S-adenosyl-L-methionine</keyword>
<dbReference type="InterPro" id="IPR041698">
    <property type="entry name" value="Methyltransf_25"/>
</dbReference>
<dbReference type="Gene3D" id="3.40.50.150">
    <property type="entry name" value="Vaccinia Virus protein VP39"/>
    <property type="match status" value="1"/>
</dbReference>
<dbReference type="PANTHER" id="PTHR43464">
    <property type="entry name" value="METHYLTRANSFERASE"/>
    <property type="match status" value="1"/>
</dbReference>
<evidence type="ECO:0000259" key="5">
    <source>
        <dbReference type="Pfam" id="PF13649"/>
    </source>
</evidence>
<evidence type="ECO:0000256" key="1">
    <source>
        <dbReference type="ARBA" id="ARBA00022603"/>
    </source>
</evidence>
<gene>
    <name evidence="6" type="ORF">H9Y04_07880</name>
</gene>
<evidence type="ECO:0000256" key="4">
    <source>
        <dbReference type="SAM" id="MobiDB-lite"/>
    </source>
</evidence>
<feature type="domain" description="Methyltransferase" evidence="5">
    <location>
        <begin position="67"/>
        <end position="162"/>
    </location>
</feature>
<keyword evidence="1 6" id="KW-0489">Methyltransferase</keyword>
<dbReference type="RefSeq" id="WP_187812928.1">
    <property type="nucleotide sequence ID" value="NZ_JACTVJ010000004.1"/>
</dbReference>
<dbReference type="InterPro" id="IPR029063">
    <property type="entry name" value="SAM-dependent_MTases_sf"/>
</dbReference>
<dbReference type="GO" id="GO:0008168">
    <property type="term" value="F:methyltransferase activity"/>
    <property type="evidence" value="ECO:0007669"/>
    <property type="project" value="UniProtKB-KW"/>
</dbReference>
<dbReference type="EMBL" id="JACTVJ010000004">
    <property type="protein sequence ID" value="MBC9712489.1"/>
    <property type="molecule type" value="Genomic_DNA"/>
</dbReference>
<accession>A0ABR7SBF5</accession>
<dbReference type="Proteomes" id="UP000642284">
    <property type="component" value="Unassembled WGS sequence"/>
</dbReference>
<name>A0ABR7SBF5_9ACTN</name>